<dbReference type="OrthoDB" id="9811746at2"/>
<name>D9R6A5_LACSW</name>
<sequence length="135" mass="15482">MYNLFISHSWNYSDAYEKLIQLLNNADRFEYRNYSVPKNDPIHNAPNQYLLKEAIKRQMNSANCVIILAGVYSSYSKWINVEIDLAKKGFGTPKRIIAIEPWGAEKTSAVVKAAADEIVKWNTQSIVDAIRRQSK</sequence>
<dbReference type="HOGENOM" id="CLU_140379_1_0_9"/>
<evidence type="ECO:0000313" key="3">
    <source>
        <dbReference type="Proteomes" id="UP000001662"/>
    </source>
</evidence>
<dbReference type="STRING" id="610130.Closa_2773"/>
<dbReference type="Pfam" id="PF08937">
    <property type="entry name" value="ThsB_TIR"/>
    <property type="match status" value="1"/>
</dbReference>
<accession>D9R6A5</accession>
<proteinExistence type="predicted"/>
<organism evidence="2 3">
    <name type="scientific">Lacrimispora saccharolytica (strain ATCC 35040 / DSM 2544 / NRCC 2533 / WM1)</name>
    <name type="common">Clostridium saccharolyticum</name>
    <dbReference type="NCBI Taxonomy" id="610130"/>
    <lineage>
        <taxon>Bacteria</taxon>
        <taxon>Bacillati</taxon>
        <taxon>Bacillota</taxon>
        <taxon>Clostridia</taxon>
        <taxon>Lachnospirales</taxon>
        <taxon>Lachnospiraceae</taxon>
        <taxon>Lacrimispora</taxon>
    </lineage>
</organism>
<dbReference type="Proteomes" id="UP000001662">
    <property type="component" value="Chromosome"/>
</dbReference>
<dbReference type="KEGG" id="csh:Closa_2773"/>
<gene>
    <name evidence="2" type="ordered locus">Closa_2773</name>
</gene>
<evidence type="ECO:0000313" key="2">
    <source>
        <dbReference type="EMBL" id="ADL05315.1"/>
    </source>
</evidence>
<dbReference type="AlphaFoldDB" id="D9R6A5"/>
<dbReference type="PaxDb" id="610130-Closa_2773"/>
<reference evidence="2" key="1">
    <citation type="submission" date="2010-07" db="EMBL/GenBank/DDBJ databases">
        <title>Complete sequence of Clostridium saccharolyticum WM1.</title>
        <authorList>
            <consortium name="US DOE Joint Genome Institute"/>
            <person name="Lucas S."/>
            <person name="Copeland A."/>
            <person name="Lapidus A."/>
            <person name="Cheng J.-F."/>
            <person name="Bruce D."/>
            <person name="Goodwin L."/>
            <person name="Pitluck S."/>
            <person name="Chertkov O."/>
            <person name="Detter J.C."/>
            <person name="Han C."/>
            <person name="Tapia R."/>
            <person name="Land M."/>
            <person name="Hauser L."/>
            <person name="Chang Y.-J."/>
            <person name="Jeffries C."/>
            <person name="Kyrpides N."/>
            <person name="Ivanova N."/>
            <person name="Mikhailova N."/>
            <person name="Mouttaki H."/>
            <person name="Lin L."/>
            <person name="Zhou J."/>
            <person name="Hemme C.L."/>
            <person name="Woyke T."/>
        </authorList>
    </citation>
    <scope>NUCLEOTIDE SEQUENCE [LARGE SCALE GENOMIC DNA]</scope>
    <source>
        <strain evidence="2">WM1</strain>
    </source>
</reference>
<dbReference type="RefSeq" id="WP_013273399.1">
    <property type="nucleotide sequence ID" value="NC_014376.1"/>
</dbReference>
<dbReference type="eggNOG" id="ENOG5032BPX">
    <property type="taxonomic scope" value="Bacteria"/>
</dbReference>
<dbReference type="EMBL" id="CP002109">
    <property type="protein sequence ID" value="ADL05315.1"/>
    <property type="molecule type" value="Genomic_DNA"/>
</dbReference>
<dbReference type="InterPro" id="IPR036490">
    <property type="entry name" value="ThsB_TIR-like_sf"/>
</dbReference>
<dbReference type="Gene3D" id="3.40.50.9200">
    <property type="entry name" value="Hypothetical protein MTH538"/>
    <property type="match status" value="1"/>
</dbReference>
<keyword evidence="3" id="KW-1185">Reference proteome</keyword>
<evidence type="ECO:0000259" key="1">
    <source>
        <dbReference type="Pfam" id="PF08937"/>
    </source>
</evidence>
<protein>
    <recommendedName>
        <fullName evidence="1">Thoeris protein ThsB TIR-like domain-containing protein</fullName>
    </recommendedName>
</protein>
<dbReference type="SUPFAM" id="SSF52206">
    <property type="entry name" value="Hypothetical protein MTH538"/>
    <property type="match status" value="1"/>
</dbReference>
<dbReference type="InterPro" id="IPR015032">
    <property type="entry name" value="ThsB__TIR-like_domain"/>
</dbReference>
<feature type="domain" description="Thoeris protein ThsB TIR-like" evidence="1">
    <location>
        <begin position="5"/>
        <end position="105"/>
    </location>
</feature>